<evidence type="ECO:0000313" key="4">
    <source>
        <dbReference type="Proteomes" id="UP000664781"/>
    </source>
</evidence>
<keyword evidence="4" id="KW-1185">Reference proteome</keyword>
<comment type="caution">
    <text evidence="3">The sequence shown here is derived from an EMBL/GenBank/DDBJ whole genome shotgun (WGS) entry which is preliminary data.</text>
</comment>
<feature type="region of interest" description="Disordered" evidence="1">
    <location>
        <begin position="54"/>
        <end position="193"/>
    </location>
</feature>
<dbReference type="EMBL" id="JAFMOF010000002">
    <property type="protein sequence ID" value="MBO0654482.1"/>
    <property type="molecule type" value="Genomic_DNA"/>
</dbReference>
<evidence type="ECO:0000259" key="2">
    <source>
        <dbReference type="Pfam" id="PF13280"/>
    </source>
</evidence>
<dbReference type="AlphaFoldDB" id="A0A939FNH3"/>
<proteinExistence type="predicted"/>
<dbReference type="Proteomes" id="UP000664781">
    <property type="component" value="Unassembled WGS sequence"/>
</dbReference>
<dbReference type="InterPro" id="IPR026881">
    <property type="entry name" value="WYL_dom"/>
</dbReference>
<reference evidence="3" key="1">
    <citation type="submission" date="2021-03" db="EMBL/GenBank/DDBJ databases">
        <title>Streptomyces strains.</title>
        <authorList>
            <person name="Lund M.B."/>
            <person name="Toerring T."/>
        </authorList>
    </citation>
    <scope>NUCLEOTIDE SEQUENCE</scope>
    <source>
        <strain evidence="3">JCM 4242</strain>
    </source>
</reference>
<feature type="domain" description="WYL" evidence="2">
    <location>
        <begin position="31"/>
        <end position="53"/>
    </location>
</feature>
<feature type="compositionally biased region" description="Basic residues" evidence="1">
    <location>
        <begin position="86"/>
        <end position="105"/>
    </location>
</feature>
<evidence type="ECO:0000256" key="1">
    <source>
        <dbReference type="SAM" id="MobiDB-lite"/>
    </source>
</evidence>
<organism evidence="3 4">
    <name type="scientific">Streptomyces triculaminicus</name>
    <dbReference type="NCBI Taxonomy" id="2816232"/>
    <lineage>
        <taxon>Bacteria</taxon>
        <taxon>Bacillati</taxon>
        <taxon>Actinomycetota</taxon>
        <taxon>Actinomycetes</taxon>
        <taxon>Kitasatosporales</taxon>
        <taxon>Streptomycetaceae</taxon>
        <taxon>Streptomyces</taxon>
    </lineage>
</organism>
<feature type="compositionally biased region" description="Basic residues" evidence="1">
    <location>
        <begin position="118"/>
        <end position="127"/>
    </location>
</feature>
<protein>
    <submittedName>
        <fullName evidence="3">WYL domain-containing protein</fullName>
    </submittedName>
</protein>
<feature type="compositionally biased region" description="Low complexity" evidence="1">
    <location>
        <begin position="142"/>
        <end position="160"/>
    </location>
</feature>
<accession>A0A939FNH3</accession>
<dbReference type="Pfam" id="PF13280">
    <property type="entry name" value="WYL"/>
    <property type="match status" value="1"/>
</dbReference>
<name>A0A939FNH3_9ACTN</name>
<sequence>MAELDELGGVRAATAAGAENCDFHGEPPVLWYLLAHDTEKDDWRLFRLDRITHPLPTGRRVPPRPVPGGDPAAFVADRLSAAPPPPRRRHRPRPRRPHPRPHPRPGHPPSPRREEHLPRRRLRRLPAPHRPDPGRPRHRLHPSTPTRTSSPTSATPRAAPCVPQAEGYVLDGRPSADALAPERRPRLPSHVRYRSVHAGQRLFQGSGGSVVP</sequence>
<gene>
    <name evidence="3" type="ORF">J1792_17345</name>
</gene>
<evidence type="ECO:0000313" key="3">
    <source>
        <dbReference type="EMBL" id="MBO0654482.1"/>
    </source>
</evidence>